<dbReference type="Gene3D" id="2.170.16.10">
    <property type="entry name" value="Hedgehog/Intein (Hint) domain"/>
    <property type="match status" value="1"/>
</dbReference>
<dbReference type="AlphaFoldDB" id="A0A238KDW6"/>
<proteinExistence type="predicted"/>
<protein>
    <recommendedName>
        <fullName evidence="1">Hedgehog/Intein (Hint) domain-containing protein</fullName>
    </recommendedName>
</protein>
<dbReference type="InterPro" id="IPR028992">
    <property type="entry name" value="Hedgehog/Intein_dom"/>
</dbReference>
<sequence>MSVPTNPQQTKPSFMGTDTPGRLDVEFTMESPDFLPGGGPEHMIIGLDPIPDSIVPCFAAGTLIAGPEGERRVEDLAIGDPVTTADGRSVAVKWIGRTTVSPRFRPAERLDPVRIRAGAFGDGVPACDLMVTADHGMVLDGMVINAGALVNGTSVQRIDWRCLGDSLTYYHVETEAHDVIQANGAAAETYVDYVARTSFDNFAEYLALYGQETAVAELAMPRISAARLVPEALRARLAAGDRQTA</sequence>
<dbReference type="InterPro" id="IPR036844">
    <property type="entry name" value="Hint_dom_sf"/>
</dbReference>
<dbReference type="EMBL" id="FXYF01000005">
    <property type="protein sequence ID" value="SMX40777.1"/>
    <property type="molecule type" value="Genomic_DNA"/>
</dbReference>
<feature type="domain" description="Hedgehog/Intein (Hint)" evidence="1">
    <location>
        <begin position="56"/>
        <end position="192"/>
    </location>
</feature>
<evidence type="ECO:0000313" key="3">
    <source>
        <dbReference type="Proteomes" id="UP000207598"/>
    </source>
</evidence>
<dbReference type="SUPFAM" id="SSF51294">
    <property type="entry name" value="Hedgehog/intein (Hint) domain"/>
    <property type="match status" value="1"/>
</dbReference>
<name>A0A238KDW6_9RHOB</name>
<reference evidence="2 3" key="1">
    <citation type="submission" date="2017-05" db="EMBL/GenBank/DDBJ databases">
        <authorList>
            <person name="Song R."/>
            <person name="Chenine A.L."/>
            <person name="Ruprecht R.M."/>
        </authorList>
    </citation>
    <scope>NUCLEOTIDE SEQUENCE [LARGE SCALE GENOMIC DNA]</scope>
    <source>
        <strain evidence="2 3">CECT 8898</strain>
    </source>
</reference>
<accession>A0A238KDW6</accession>
<dbReference type="OrthoDB" id="7226361at2"/>
<evidence type="ECO:0000259" key="1">
    <source>
        <dbReference type="Pfam" id="PF13403"/>
    </source>
</evidence>
<dbReference type="Pfam" id="PF13403">
    <property type="entry name" value="Hint_2"/>
    <property type="match status" value="1"/>
</dbReference>
<evidence type="ECO:0000313" key="2">
    <source>
        <dbReference type="EMBL" id="SMX40777.1"/>
    </source>
</evidence>
<organism evidence="2 3">
    <name type="scientific">Maliponia aquimaris</name>
    <dbReference type="NCBI Taxonomy" id="1673631"/>
    <lineage>
        <taxon>Bacteria</taxon>
        <taxon>Pseudomonadati</taxon>
        <taxon>Pseudomonadota</taxon>
        <taxon>Alphaproteobacteria</taxon>
        <taxon>Rhodobacterales</taxon>
        <taxon>Paracoccaceae</taxon>
        <taxon>Maliponia</taxon>
    </lineage>
</organism>
<gene>
    <name evidence="2" type="ORF">MAA8898_02249</name>
</gene>
<keyword evidence="3" id="KW-1185">Reference proteome</keyword>
<dbReference type="Proteomes" id="UP000207598">
    <property type="component" value="Unassembled WGS sequence"/>
</dbReference>